<sequence>MFIFLLSCIFVRTVEFHPVNINICRKTETLRRHFYESRKPATQSDRDLLEMTETERTGFPPARE</sequence>
<dbReference type="EMBL" id="NWXB01000009">
    <property type="protein sequence ID" value="RQJ66704.1"/>
    <property type="molecule type" value="Genomic_DNA"/>
</dbReference>
<evidence type="ECO:0000256" key="1">
    <source>
        <dbReference type="SAM" id="MobiDB-lite"/>
    </source>
</evidence>
<comment type="caution">
    <text evidence="2">The sequence shown here is derived from an EMBL/GenBank/DDBJ whole genome shotgun (WGS) entry which is preliminary data.</text>
</comment>
<evidence type="ECO:0000313" key="2">
    <source>
        <dbReference type="EMBL" id="RQJ66704.1"/>
    </source>
</evidence>
<accession>A0A1V3SNC4</accession>
<organism evidence="2 3">
    <name type="scientific">Neisseria meningitidis</name>
    <dbReference type="NCBI Taxonomy" id="487"/>
    <lineage>
        <taxon>Bacteria</taxon>
        <taxon>Pseudomonadati</taxon>
        <taxon>Pseudomonadota</taxon>
        <taxon>Betaproteobacteria</taxon>
        <taxon>Neisseriales</taxon>
        <taxon>Neisseriaceae</taxon>
        <taxon>Neisseria</taxon>
    </lineage>
</organism>
<name>A0A1V3SNC4_NEIME</name>
<feature type="region of interest" description="Disordered" evidence="1">
    <location>
        <begin position="36"/>
        <end position="64"/>
    </location>
</feature>
<dbReference type="Proteomes" id="UP000283829">
    <property type="component" value="Unassembled WGS sequence"/>
</dbReference>
<protein>
    <submittedName>
        <fullName evidence="2">Uncharacterized protein</fullName>
    </submittedName>
</protein>
<reference evidence="2 3" key="1">
    <citation type="submission" date="2017-09" db="EMBL/GenBank/DDBJ databases">
        <title>Phenotypic and genotypic characterization of Colombian isolates of Neisseria meningitidis recovered from invasive disease.</title>
        <authorList>
            <person name="Duarte C."/>
            <person name="Gabastou J.M."/>
            <person name="Moreno J."/>
        </authorList>
    </citation>
    <scope>NUCLEOTIDE SEQUENCE [LARGE SCALE GENOMIC DNA]</scope>
    <source>
        <strain evidence="2 3">INS-Nm1124</strain>
    </source>
</reference>
<proteinExistence type="predicted"/>
<evidence type="ECO:0000313" key="3">
    <source>
        <dbReference type="Proteomes" id="UP000283829"/>
    </source>
</evidence>
<dbReference type="AlphaFoldDB" id="A0A1V3SNC4"/>
<gene>
    <name evidence="2" type="ORF">COI09_06005</name>
</gene>